<sequence length="682" mass="77761">MNSDYILFEHNKPKIKSLFNKHKSSDGKVSLSEFQKLCKNLRIFPDLISQSELRTLVTKTAGTTSLSKATLNINQFEEIFTKVASTHFEDVNPMRERIRKFFIHISYPCKSVYNLNIISTDQTHTPRASTSKLSSGSLISSRQDTEGDSGLDLDLNIKEALETLKMKDDYDRHTSTSPKQREISPIPMLRPRMSSTNPTLRDHKKDQVKGKIPKIGRKKPKVSLSLSSTMPIPTNKSPSTYKIDDMSNRILNEKVELSEFLETERQVENEVLNVVVSLKDLSSRKNKDSKDSEDSESRQKTRKEKRSITICLTDGKCSTIDDLDAILKDVDIIKAETPSNVETINGNFNPFKITDSDPKDETKPDTIEPKIEKIILIDETKEEKKESNESNPRPKEETKETLMSTKEESKEPNEIKITIKEEIKKESRIPSKDSKLPQRREVKPLTKEEIKKEVKAVQNKETKPAQKDEGKKEIKVVVREEIKKDLNGDNQRRSLPKEPEKNGELKIENKEVAEELKDKKEIIITPEEVVPEINIQSETLKQPETETQIEVGTEVAKSSIEIIKSSPQLSADIIPIQKAKIRRVVKKPAASPAESVPMSTEISISQPSIFQIKEVFDKFKTQHQKAESIKSPSKISQSTIGKYQNYLFSSRNNMFSKSLVLGILFRAWKIEAHKNRVKPKKK</sequence>
<feature type="compositionally biased region" description="Basic and acidic residues" evidence="1">
    <location>
        <begin position="282"/>
        <end position="299"/>
    </location>
</feature>
<keyword evidence="3" id="KW-1185">Reference proteome</keyword>
<name>A0AAU9IYC6_9CILI</name>
<feature type="compositionally biased region" description="Basic residues" evidence="1">
    <location>
        <begin position="211"/>
        <end position="221"/>
    </location>
</feature>
<feature type="compositionally biased region" description="Low complexity" evidence="1">
    <location>
        <begin position="129"/>
        <end position="141"/>
    </location>
</feature>
<dbReference type="EMBL" id="CAJZBQ010000010">
    <property type="protein sequence ID" value="CAG9313343.1"/>
    <property type="molecule type" value="Genomic_DNA"/>
</dbReference>
<feature type="region of interest" description="Disordered" evidence="1">
    <location>
        <begin position="124"/>
        <end position="151"/>
    </location>
</feature>
<feature type="compositionally biased region" description="Basic and acidic residues" evidence="1">
    <location>
        <begin position="200"/>
        <end position="209"/>
    </location>
</feature>
<feature type="region of interest" description="Disordered" evidence="1">
    <location>
        <begin position="189"/>
        <end position="241"/>
    </location>
</feature>
<gene>
    <name evidence="2" type="ORF">BSTOLATCC_MIC8615</name>
</gene>
<accession>A0AAU9IYC6</accession>
<protein>
    <recommendedName>
        <fullName evidence="4">EF-hand domain-containing protein</fullName>
    </recommendedName>
</protein>
<evidence type="ECO:0000256" key="1">
    <source>
        <dbReference type="SAM" id="MobiDB-lite"/>
    </source>
</evidence>
<reference evidence="2" key="1">
    <citation type="submission" date="2021-09" db="EMBL/GenBank/DDBJ databases">
        <authorList>
            <consortium name="AG Swart"/>
            <person name="Singh M."/>
            <person name="Singh A."/>
            <person name="Seah K."/>
            <person name="Emmerich C."/>
        </authorList>
    </citation>
    <scope>NUCLEOTIDE SEQUENCE</scope>
    <source>
        <strain evidence="2">ATCC30299</strain>
    </source>
</reference>
<proteinExistence type="predicted"/>
<feature type="compositionally biased region" description="Polar residues" evidence="1">
    <location>
        <begin position="224"/>
        <end position="240"/>
    </location>
</feature>
<feature type="compositionally biased region" description="Basic and acidic residues" evidence="1">
    <location>
        <begin position="354"/>
        <end position="509"/>
    </location>
</feature>
<evidence type="ECO:0000313" key="3">
    <source>
        <dbReference type="Proteomes" id="UP001162131"/>
    </source>
</evidence>
<dbReference type="Proteomes" id="UP001162131">
    <property type="component" value="Unassembled WGS sequence"/>
</dbReference>
<evidence type="ECO:0008006" key="4">
    <source>
        <dbReference type="Google" id="ProtNLM"/>
    </source>
</evidence>
<evidence type="ECO:0000313" key="2">
    <source>
        <dbReference type="EMBL" id="CAG9313343.1"/>
    </source>
</evidence>
<comment type="caution">
    <text evidence="2">The sequence shown here is derived from an EMBL/GenBank/DDBJ whole genome shotgun (WGS) entry which is preliminary data.</text>
</comment>
<feature type="region of interest" description="Disordered" evidence="1">
    <location>
        <begin position="282"/>
        <end position="306"/>
    </location>
</feature>
<feature type="region of interest" description="Disordered" evidence="1">
    <location>
        <begin position="345"/>
        <end position="509"/>
    </location>
</feature>
<organism evidence="2 3">
    <name type="scientific">Blepharisma stoltei</name>
    <dbReference type="NCBI Taxonomy" id="1481888"/>
    <lineage>
        <taxon>Eukaryota</taxon>
        <taxon>Sar</taxon>
        <taxon>Alveolata</taxon>
        <taxon>Ciliophora</taxon>
        <taxon>Postciliodesmatophora</taxon>
        <taxon>Heterotrichea</taxon>
        <taxon>Heterotrichida</taxon>
        <taxon>Blepharismidae</taxon>
        <taxon>Blepharisma</taxon>
    </lineage>
</organism>
<dbReference type="AlphaFoldDB" id="A0AAU9IYC6"/>